<feature type="compositionally biased region" description="Basic residues" evidence="1">
    <location>
        <begin position="107"/>
        <end position="120"/>
    </location>
</feature>
<evidence type="ECO:0000313" key="2">
    <source>
        <dbReference type="EMBL" id="KKN03127.1"/>
    </source>
</evidence>
<comment type="caution">
    <text evidence="2">The sequence shown here is derived from an EMBL/GenBank/DDBJ whole genome shotgun (WGS) entry which is preliminary data.</text>
</comment>
<feature type="compositionally biased region" description="Basic and acidic residues" evidence="1">
    <location>
        <begin position="69"/>
        <end position="86"/>
    </location>
</feature>
<name>A0A0F9MUP7_9ZZZZ</name>
<dbReference type="EMBL" id="LAZR01005070">
    <property type="protein sequence ID" value="KKN03127.1"/>
    <property type="molecule type" value="Genomic_DNA"/>
</dbReference>
<dbReference type="AlphaFoldDB" id="A0A0F9MUP7"/>
<evidence type="ECO:0000256" key="1">
    <source>
        <dbReference type="SAM" id="MobiDB-lite"/>
    </source>
</evidence>
<sequence>MGRKKKKAAKKSRKKAKKKEPEQAPADPKPERVPRLSQNLEEPPKTPNEVLREELDSNRIVARGPDTPTLDRRAQFPEREPIRDPNDLLPQTPGPKPAVLSRDQVQRVRRKAILLRRKNRARENPRVPMTMMPKGQK</sequence>
<feature type="region of interest" description="Disordered" evidence="1">
    <location>
        <begin position="1"/>
        <end position="137"/>
    </location>
</feature>
<reference evidence="2" key="1">
    <citation type="journal article" date="2015" name="Nature">
        <title>Complex archaea that bridge the gap between prokaryotes and eukaryotes.</title>
        <authorList>
            <person name="Spang A."/>
            <person name="Saw J.H."/>
            <person name="Jorgensen S.L."/>
            <person name="Zaremba-Niedzwiedzka K."/>
            <person name="Martijn J."/>
            <person name="Lind A.E."/>
            <person name="van Eijk R."/>
            <person name="Schleper C."/>
            <person name="Guy L."/>
            <person name="Ettema T.J."/>
        </authorList>
    </citation>
    <scope>NUCLEOTIDE SEQUENCE</scope>
</reference>
<organism evidence="2">
    <name type="scientific">marine sediment metagenome</name>
    <dbReference type="NCBI Taxonomy" id="412755"/>
    <lineage>
        <taxon>unclassified sequences</taxon>
        <taxon>metagenomes</taxon>
        <taxon>ecological metagenomes</taxon>
    </lineage>
</organism>
<proteinExistence type="predicted"/>
<gene>
    <name evidence="2" type="ORF">LCGC14_1110910</name>
</gene>
<accession>A0A0F9MUP7</accession>
<protein>
    <submittedName>
        <fullName evidence="2">Uncharacterized protein</fullName>
    </submittedName>
</protein>
<feature type="compositionally biased region" description="Basic residues" evidence="1">
    <location>
        <begin position="1"/>
        <end position="18"/>
    </location>
</feature>